<gene>
    <name evidence="1" type="ORF">GCM10025783_24860</name>
</gene>
<reference evidence="2" key="1">
    <citation type="journal article" date="2019" name="Int. J. Syst. Evol. Microbiol.">
        <title>The Global Catalogue of Microorganisms (GCM) 10K type strain sequencing project: providing services to taxonomists for standard genome sequencing and annotation.</title>
        <authorList>
            <consortium name="The Broad Institute Genomics Platform"/>
            <consortium name="The Broad Institute Genome Sequencing Center for Infectious Disease"/>
            <person name="Wu L."/>
            <person name="Ma J."/>
        </authorList>
    </citation>
    <scope>NUCLEOTIDE SEQUENCE [LARGE SCALE GENOMIC DNA]</scope>
    <source>
        <strain evidence="2">JCM 19015</strain>
    </source>
</reference>
<dbReference type="RefSeq" id="WP_345481565.1">
    <property type="nucleotide sequence ID" value="NZ_BAABLP010000005.1"/>
</dbReference>
<keyword evidence="2" id="KW-1185">Reference proteome</keyword>
<organism evidence="1 2">
    <name type="scientific">Amnibacterium soli</name>
    <dbReference type="NCBI Taxonomy" id="1282736"/>
    <lineage>
        <taxon>Bacteria</taxon>
        <taxon>Bacillati</taxon>
        <taxon>Actinomycetota</taxon>
        <taxon>Actinomycetes</taxon>
        <taxon>Micrococcales</taxon>
        <taxon>Microbacteriaceae</taxon>
        <taxon>Amnibacterium</taxon>
    </lineage>
</organism>
<comment type="caution">
    <text evidence="1">The sequence shown here is derived from an EMBL/GenBank/DDBJ whole genome shotgun (WGS) entry which is preliminary data.</text>
</comment>
<dbReference type="EMBL" id="BAABLP010000005">
    <property type="protein sequence ID" value="GAA4751337.1"/>
    <property type="molecule type" value="Genomic_DNA"/>
</dbReference>
<dbReference type="Proteomes" id="UP001500121">
    <property type="component" value="Unassembled WGS sequence"/>
</dbReference>
<evidence type="ECO:0000313" key="1">
    <source>
        <dbReference type="EMBL" id="GAA4751337.1"/>
    </source>
</evidence>
<proteinExistence type="predicted"/>
<protein>
    <submittedName>
        <fullName evidence="1">Uncharacterized protein</fullName>
    </submittedName>
</protein>
<evidence type="ECO:0000313" key="2">
    <source>
        <dbReference type="Proteomes" id="UP001500121"/>
    </source>
</evidence>
<accession>A0ABP8ZAG8</accession>
<name>A0ABP8ZAG8_9MICO</name>
<sequence length="133" mass="13669">MATTGRDALHAGLGVLSLALGAAPLLAPRAVARAAGLSTRTGVLGLLRAIGVRELAVATGLLGTRHPAWLWARVGQDAMDVPLACLTTAAKQGEDRTRTARVTAFLVAVTVVDVLAAVRASRGPARTGSTRRR</sequence>